<organism evidence="1 2">
    <name type="scientific">Streptomyces lydicamycinicus</name>
    <dbReference type="NCBI Taxonomy" id="1546107"/>
    <lineage>
        <taxon>Bacteria</taxon>
        <taxon>Bacillati</taxon>
        <taxon>Actinomycetota</taxon>
        <taxon>Actinomycetes</taxon>
        <taxon>Kitasatosporales</taxon>
        <taxon>Streptomycetaceae</taxon>
        <taxon>Streptomyces</taxon>
    </lineage>
</organism>
<evidence type="ECO:0000313" key="2">
    <source>
        <dbReference type="Proteomes" id="UP000048965"/>
    </source>
</evidence>
<sequence length="81" mass="8961">MKTNSKNEFKFVVTGVDLTEEQQEQVSRAIAQAGALALGGLVPRDAVGVRLDPRIRWYGRPIDGVIEELQEFAFSEAGIDR</sequence>
<keyword evidence="2" id="KW-1185">Reference proteome</keyword>
<protein>
    <submittedName>
        <fullName evidence="1">Uncharacterized protein</fullName>
    </submittedName>
</protein>
<accession>A0A0P4RCT0</accession>
<dbReference type="RefSeq" id="WP_042158706.1">
    <property type="nucleotide sequence ID" value="NZ_BBNO01000007.1"/>
</dbReference>
<dbReference type="OrthoDB" id="4316306at2"/>
<dbReference type="EMBL" id="BBNO01000007">
    <property type="protein sequence ID" value="GAO10975.1"/>
    <property type="molecule type" value="Genomic_DNA"/>
</dbReference>
<reference evidence="2" key="1">
    <citation type="submission" date="2014-09" db="EMBL/GenBank/DDBJ databases">
        <title>Whole genome shotgun sequence of Streptomyces sp. NBRC 110027.</title>
        <authorList>
            <person name="Komaki H."/>
            <person name="Ichikawa N."/>
            <person name="Katano-Makiyama Y."/>
            <person name="Hosoyama A."/>
            <person name="Hashimoto M."/>
            <person name="Uohara A."/>
            <person name="Kitahashi Y."/>
            <person name="Ohji S."/>
            <person name="Kimura A."/>
            <person name="Yamazoe A."/>
            <person name="Igarashi Y."/>
            <person name="Fujita N."/>
        </authorList>
    </citation>
    <scope>NUCLEOTIDE SEQUENCE [LARGE SCALE GENOMIC DNA]</scope>
    <source>
        <strain evidence="2">NBRC 110027</strain>
    </source>
</reference>
<dbReference type="AlphaFoldDB" id="A0A0P4RCT0"/>
<dbReference type="Proteomes" id="UP000048965">
    <property type="component" value="Unassembled WGS sequence"/>
</dbReference>
<gene>
    <name evidence="1" type="ORF">TPA0598_07_06990</name>
</gene>
<reference evidence="1 2" key="2">
    <citation type="journal article" date="2015" name="Stand. Genomic Sci.">
        <title>Draft genome sequence of marine-derived Streptomyces sp. TP-A0598, a producer of anti-MRSA antibiotic lydicamycins.</title>
        <authorList>
            <person name="Komaki H."/>
            <person name="Ichikawa N."/>
            <person name="Hosoyama A."/>
            <person name="Fujita N."/>
            <person name="Igarashi Y."/>
        </authorList>
    </citation>
    <scope>NUCLEOTIDE SEQUENCE [LARGE SCALE GENOMIC DNA]</scope>
    <source>
        <strain evidence="1 2">NBRC 110027</strain>
    </source>
</reference>
<proteinExistence type="predicted"/>
<comment type="caution">
    <text evidence="1">The sequence shown here is derived from an EMBL/GenBank/DDBJ whole genome shotgun (WGS) entry which is preliminary data.</text>
</comment>
<name>A0A0P4RCT0_9ACTN</name>
<evidence type="ECO:0000313" key="1">
    <source>
        <dbReference type="EMBL" id="GAO10975.1"/>
    </source>
</evidence>